<gene>
    <name evidence="3" type="ORF">Tco_0909049</name>
</gene>
<reference evidence="3" key="2">
    <citation type="submission" date="2022-01" db="EMBL/GenBank/DDBJ databases">
        <authorList>
            <person name="Yamashiro T."/>
            <person name="Shiraishi A."/>
            <person name="Satake H."/>
            <person name="Nakayama K."/>
        </authorList>
    </citation>
    <scope>NUCLEOTIDE SEQUENCE</scope>
</reference>
<evidence type="ECO:0000313" key="4">
    <source>
        <dbReference type="Proteomes" id="UP001151760"/>
    </source>
</evidence>
<accession>A0ABQ5CPX6</accession>
<feature type="compositionally biased region" description="Polar residues" evidence="1">
    <location>
        <begin position="422"/>
        <end position="436"/>
    </location>
</feature>
<keyword evidence="4" id="KW-1185">Reference proteome</keyword>
<proteinExistence type="predicted"/>
<protein>
    <recommendedName>
        <fullName evidence="2">Retrovirus-related Pol polyprotein from transposon TNT 1-94-like beta-barrel domain-containing protein</fullName>
    </recommendedName>
</protein>
<dbReference type="InterPro" id="IPR054722">
    <property type="entry name" value="PolX-like_BBD"/>
</dbReference>
<organism evidence="3 4">
    <name type="scientific">Tanacetum coccineum</name>
    <dbReference type="NCBI Taxonomy" id="301880"/>
    <lineage>
        <taxon>Eukaryota</taxon>
        <taxon>Viridiplantae</taxon>
        <taxon>Streptophyta</taxon>
        <taxon>Embryophyta</taxon>
        <taxon>Tracheophyta</taxon>
        <taxon>Spermatophyta</taxon>
        <taxon>Magnoliopsida</taxon>
        <taxon>eudicotyledons</taxon>
        <taxon>Gunneridae</taxon>
        <taxon>Pentapetalae</taxon>
        <taxon>asterids</taxon>
        <taxon>campanulids</taxon>
        <taxon>Asterales</taxon>
        <taxon>Asteraceae</taxon>
        <taxon>Asteroideae</taxon>
        <taxon>Anthemideae</taxon>
        <taxon>Anthemidinae</taxon>
        <taxon>Tanacetum</taxon>
    </lineage>
</organism>
<evidence type="ECO:0000313" key="3">
    <source>
        <dbReference type="EMBL" id="GJT28774.1"/>
    </source>
</evidence>
<feature type="region of interest" description="Disordered" evidence="1">
    <location>
        <begin position="405"/>
        <end position="458"/>
    </location>
</feature>
<comment type="caution">
    <text evidence="3">The sequence shown here is derived from an EMBL/GenBank/DDBJ whole genome shotgun (WGS) entry which is preliminary data.</text>
</comment>
<sequence length="458" mass="53526">MNDSDQIKLLLLIYFDYTSNSILEIRLRPVENWHQSKNLGSMRREQQLEFIQRKLRRENQEQIGSCIRKISDECKNMLNNKMKEVMRHNTNLNQPINNDKFKNYKCFQCKQLGRMSVKTQCPMDSKMENTDAKKETKKRMEGIIAPKPTVLITYPETVHFSTTCMLKGTDLAGWDEVWYVSNKIDRHVCYKLDTFCNIKEEFSVTKLENHRKFLFTYGLGEILIEANGNSHIIPGVYYAPEVTLNILSQEQLEKQGFQVTYDGNRCSLSLMFKDKEIKRFDEDRQGGCIIIKSRVFELYQRRRRIGARYNQHKGIFTYKEFDMVGEIMGLSKGNGEEIRRCYMNFLEILTSHYKTAKAPRQGNMDTMLGPARRDRECHHQGEIGRDGAQWRRPAVLKEKGNIEHVGVQLEDTNEGPEEPIPRQQTRENQNLYAESSSRVKEEYGPSTDNSSDDFTVIT</sequence>
<evidence type="ECO:0000259" key="2">
    <source>
        <dbReference type="Pfam" id="PF22936"/>
    </source>
</evidence>
<reference evidence="3" key="1">
    <citation type="journal article" date="2022" name="Int. J. Mol. Sci.">
        <title>Draft Genome of Tanacetum Coccineum: Genomic Comparison of Closely Related Tanacetum-Family Plants.</title>
        <authorList>
            <person name="Yamashiro T."/>
            <person name="Shiraishi A."/>
            <person name="Nakayama K."/>
            <person name="Satake H."/>
        </authorList>
    </citation>
    <scope>NUCLEOTIDE SEQUENCE</scope>
</reference>
<evidence type="ECO:0000256" key="1">
    <source>
        <dbReference type="SAM" id="MobiDB-lite"/>
    </source>
</evidence>
<name>A0ABQ5CPX6_9ASTR</name>
<dbReference type="PANTHER" id="PTHR46410:SF26">
    <property type="entry name" value="BULB-TYPE LECTIN DOMAIN-CONTAINING PROTEIN-RELATED"/>
    <property type="match status" value="1"/>
</dbReference>
<feature type="compositionally biased region" description="Polar residues" evidence="1">
    <location>
        <begin position="446"/>
        <end position="458"/>
    </location>
</feature>
<feature type="domain" description="Retrovirus-related Pol polyprotein from transposon TNT 1-94-like beta-barrel" evidence="2">
    <location>
        <begin position="178"/>
        <end position="257"/>
    </location>
</feature>
<dbReference type="Proteomes" id="UP001151760">
    <property type="component" value="Unassembled WGS sequence"/>
</dbReference>
<dbReference type="PANTHER" id="PTHR46410">
    <property type="entry name" value="AT-RICH INTERACTIVE DOMAIN-CONTAINING PROTEIN 2"/>
    <property type="match status" value="1"/>
</dbReference>
<dbReference type="EMBL" id="BQNB010014488">
    <property type="protein sequence ID" value="GJT28774.1"/>
    <property type="molecule type" value="Genomic_DNA"/>
</dbReference>
<dbReference type="Pfam" id="PF22936">
    <property type="entry name" value="Pol_BBD"/>
    <property type="match status" value="1"/>
</dbReference>